<dbReference type="AlphaFoldDB" id="A0A4C1VGG6"/>
<comment type="subcellular location">
    <subcellularLocation>
        <location evidence="1">Cell membrane</location>
        <topology evidence="1">Multi-pass membrane protein</topology>
    </subcellularLocation>
</comment>
<evidence type="ECO:0000256" key="12">
    <source>
        <dbReference type="SAM" id="Phobius"/>
    </source>
</evidence>
<evidence type="ECO:0000256" key="2">
    <source>
        <dbReference type="ARBA" id="ARBA00006434"/>
    </source>
</evidence>
<evidence type="ECO:0000256" key="4">
    <source>
        <dbReference type="ARBA" id="ARBA00022475"/>
    </source>
</evidence>
<dbReference type="EMBL" id="BGZK01000323">
    <property type="protein sequence ID" value="GBP36805.1"/>
    <property type="molecule type" value="Genomic_DNA"/>
</dbReference>
<evidence type="ECO:0000256" key="9">
    <source>
        <dbReference type="ARBA" id="ARBA00023136"/>
    </source>
</evidence>
<dbReference type="PANTHER" id="PTHR42985:SF41">
    <property type="entry name" value="GH19970P-RELATED"/>
    <property type="match status" value="1"/>
</dbReference>
<proteinExistence type="inferred from homology"/>
<evidence type="ECO:0000256" key="7">
    <source>
        <dbReference type="ARBA" id="ARBA00023053"/>
    </source>
</evidence>
<keyword evidence="8" id="KW-0406">Ion transport</keyword>
<feature type="transmembrane region" description="Helical" evidence="12">
    <location>
        <begin position="101"/>
        <end position="122"/>
    </location>
</feature>
<keyword evidence="6 12" id="KW-1133">Transmembrane helix</keyword>
<keyword evidence="14" id="KW-1185">Reference proteome</keyword>
<sequence length="137" mass="14675">MSDHVQGFPDKPAMGFVITDSGFGWGDYVAFGILCVASCTGGIWYSAVGSRAKAVVNVRDYLLGGKTMSTFPVAMSLIASYVSGVTILGTPAEIYNYGSEYWLVVVGVALSCLCVATVYLPVFCKLRLSSSYEVRVR</sequence>
<evidence type="ECO:0000256" key="8">
    <source>
        <dbReference type="ARBA" id="ARBA00023065"/>
    </source>
</evidence>
<keyword evidence="5 12" id="KW-0812">Transmembrane</keyword>
<organism evidence="13 14">
    <name type="scientific">Eumeta variegata</name>
    <name type="common">Bagworm moth</name>
    <name type="synonym">Eumeta japonica</name>
    <dbReference type="NCBI Taxonomy" id="151549"/>
    <lineage>
        <taxon>Eukaryota</taxon>
        <taxon>Metazoa</taxon>
        <taxon>Ecdysozoa</taxon>
        <taxon>Arthropoda</taxon>
        <taxon>Hexapoda</taxon>
        <taxon>Insecta</taxon>
        <taxon>Pterygota</taxon>
        <taxon>Neoptera</taxon>
        <taxon>Endopterygota</taxon>
        <taxon>Lepidoptera</taxon>
        <taxon>Glossata</taxon>
        <taxon>Ditrysia</taxon>
        <taxon>Tineoidea</taxon>
        <taxon>Psychidae</taxon>
        <taxon>Oiketicinae</taxon>
        <taxon>Eumeta</taxon>
    </lineage>
</organism>
<dbReference type="PANTHER" id="PTHR42985">
    <property type="entry name" value="SODIUM-COUPLED MONOCARBOXYLATE TRANSPORTER"/>
    <property type="match status" value="1"/>
</dbReference>
<accession>A0A4C1VGG6</accession>
<dbReference type="Proteomes" id="UP000299102">
    <property type="component" value="Unassembled WGS sequence"/>
</dbReference>
<evidence type="ECO:0000313" key="13">
    <source>
        <dbReference type="EMBL" id="GBP36805.1"/>
    </source>
</evidence>
<evidence type="ECO:0000313" key="14">
    <source>
        <dbReference type="Proteomes" id="UP000299102"/>
    </source>
</evidence>
<dbReference type="STRING" id="151549.A0A4C1VGG6"/>
<evidence type="ECO:0000256" key="5">
    <source>
        <dbReference type="ARBA" id="ARBA00022692"/>
    </source>
</evidence>
<evidence type="ECO:0000256" key="11">
    <source>
        <dbReference type="RuleBase" id="RU362091"/>
    </source>
</evidence>
<dbReference type="InterPro" id="IPR051163">
    <property type="entry name" value="Sodium:Solute_Symporter_SSF"/>
</dbReference>
<evidence type="ECO:0000256" key="6">
    <source>
        <dbReference type="ARBA" id="ARBA00022989"/>
    </source>
</evidence>
<keyword evidence="10" id="KW-0739">Sodium transport</keyword>
<comment type="caution">
    <text evidence="13">The sequence shown here is derived from an EMBL/GenBank/DDBJ whole genome shotgun (WGS) entry which is preliminary data.</text>
</comment>
<dbReference type="GO" id="GO:0015293">
    <property type="term" value="F:symporter activity"/>
    <property type="evidence" value="ECO:0007669"/>
    <property type="project" value="TreeGrafter"/>
</dbReference>
<dbReference type="Gene3D" id="1.20.1730.10">
    <property type="entry name" value="Sodium/glucose cotransporter"/>
    <property type="match status" value="1"/>
</dbReference>
<evidence type="ECO:0000256" key="10">
    <source>
        <dbReference type="ARBA" id="ARBA00023201"/>
    </source>
</evidence>
<dbReference type="InterPro" id="IPR038377">
    <property type="entry name" value="Na/Glc_symporter_sf"/>
</dbReference>
<keyword evidence="7" id="KW-0915">Sodium</keyword>
<dbReference type="Pfam" id="PF00474">
    <property type="entry name" value="SSF"/>
    <property type="match status" value="1"/>
</dbReference>
<evidence type="ECO:0000256" key="1">
    <source>
        <dbReference type="ARBA" id="ARBA00004651"/>
    </source>
</evidence>
<keyword evidence="9 12" id="KW-0472">Membrane</keyword>
<name>A0A4C1VGG6_EUMVA</name>
<dbReference type="InterPro" id="IPR001734">
    <property type="entry name" value="Na/solute_symporter"/>
</dbReference>
<keyword evidence="3" id="KW-0813">Transport</keyword>
<protein>
    <submittedName>
        <fullName evidence="13">Sodium-coupled monocarboxylate transporter 1</fullName>
    </submittedName>
</protein>
<dbReference type="OrthoDB" id="6132759at2759"/>
<dbReference type="PROSITE" id="PS50283">
    <property type="entry name" value="NA_SOLUT_SYMP_3"/>
    <property type="match status" value="1"/>
</dbReference>
<comment type="similarity">
    <text evidence="2 11">Belongs to the sodium:solute symporter (SSF) (TC 2.A.21) family.</text>
</comment>
<feature type="transmembrane region" description="Helical" evidence="12">
    <location>
        <begin position="28"/>
        <end position="48"/>
    </location>
</feature>
<dbReference type="GO" id="GO:0006814">
    <property type="term" value="P:sodium ion transport"/>
    <property type="evidence" value="ECO:0007669"/>
    <property type="project" value="UniProtKB-KW"/>
</dbReference>
<reference evidence="13 14" key="1">
    <citation type="journal article" date="2019" name="Commun. Biol.">
        <title>The bagworm genome reveals a unique fibroin gene that provides high tensile strength.</title>
        <authorList>
            <person name="Kono N."/>
            <person name="Nakamura H."/>
            <person name="Ohtoshi R."/>
            <person name="Tomita M."/>
            <person name="Numata K."/>
            <person name="Arakawa K."/>
        </authorList>
    </citation>
    <scope>NUCLEOTIDE SEQUENCE [LARGE SCALE GENOMIC DNA]</scope>
</reference>
<evidence type="ECO:0000256" key="3">
    <source>
        <dbReference type="ARBA" id="ARBA00022448"/>
    </source>
</evidence>
<gene>
    <name evidence="13" type="primary">slc5a8</name>
    <name evidence="13" type="ORF">EVAR_28146_1</name>
</gene>
<dbReference type="GO" id="GO:0005886">
    <property type="term" value="C:plasma membrane"/>
    <property type="evidence" value="ECO:0007669"/>
    <property type="project" value="UniProtKB-SubCell"/>
</dbReference>
<feature type="transmembrane region" description="Helical" evidence="12">
    <location>
        <begin position="69"/>
        <end position="89"/>
    </location>
</feature>
<keyword evidence="4" id="KW-1003">Cell membrane</keyword>